<dbReference type="RefSeq" id="WP_152562583.1">
    <property type="nucleotide sequence ID" value="NZ_BMEG01000002.1"/>
</dbReference>
<dbReference type="EMBL" id="JFHE01000010">
    <property type="protein sequence ID" value="KDR34901.1"/>
    <property type="molecule type" value="Genomic_DNA"/>
</dbReference>
<protein>
    <submittedName>
        <fullName evidence="1">Ferredoxin</fullName>
    </submittedName>
</protein>
<gene>
    <name evidence="1" type="ORF">BG57_02820</name>
</gene>
<dbReference type="AlphaFoldDB" id="A0A069PC67"/>
<dbReference type="InterPro" id="IPR044543">
    <property type="entry name" value="YHJQ-like"/>
</dbReference>
<proteinExistence type="predicted"/>
<dbReference type="Pfam" id="PF03860">
    <property type="entry name" value="Csp"/>
    <property type="match status" value="1"/>
</dbReference>
<dbReference type="STRING" id="1071679.BG57_02820"/>
<evidence type="ECO:0000313" key="2">
    <source>
        <dbReference type="Proteomes" id="UP000027439"/>
    </source>
</evidence>
<comment type="caution">
    <text evidence="1">The sequence shown here is derived from an EMBL/GenBank/DDBJ whole genome shotgun (WGS) entry which is preliminary data.</text>
</comment>
<evidence type="ECO:0000313" key="1">
    <source>
        <dbReference type="EMBL" id="KDR34901.1"/>
    </source>
</evidence>
<sequence length="106" mass="11756">MMSEYIDCIEKLDRCAAACHNCASACIAEGHLPEMEKCIRLDLDCASLCRFTSEALARDTQFMRDFCDLCARICDACADECSRHPADHCQACSDACRQCAEACRAM</sequence>
<dbReference type="Proteomes" id="UP000027439">
    <property type="component" value="Unassembled WGS sequence"/>
</dbReference>
<dbReference type="eggNOG" id="ENOG5032SB1">
    <property type="taxonomic scope" value="Bacteria"/>
</dbReference>
<dbReference type="PANTHER" id="PTHR37310">
    <property type="entry name" value="CYTOPLASMIC PROTEIN-RELATED"/>
    <property type="match status" value="1"/>
</dbReference>
<accession>A0A069PC67</accession>
<dbReference type="InterPro" id="IPR005560">
    <property type="entry name" value="Csp_YhjQ"/>
</dbReference>
<dbReference type="OrthoDB" id="5396211at2"/>
<dbReference type="PANTHER" id="PTHR37310:SF1">
    <property type="entry name" value="CYTOPLASMIC PROTEIN"/>
    <property type="match status" value="1"/>
</dbReference>
<reference evidence="1 2" key="1">
    <citation type="submission" date="2014-03" db="EMBL/GenBank/DDBJ databases">
        <title>Draft Genome Sequences of Four Burkholderia Strains.</title>
        <authorList>
            <person name="Liu X.Y."/>
            <person name="Li C.X."/>
            <person name="Xu J.H."/>
        </authorList>
    </citation>
    <scope>NUCLEOTIDE SEQUENCE [LARGE SCALE GENOMIC DNA]</scope>
    <source>
        <strain evidence="1 2">R27</strain>
    </source>
</reference>
<dbReference type="CDD" id="cd08026">
    <property type="entry name" value="DUF326"/>
    <property type="match status" value="1"/>
</dbReference>
<dbReference type="Gene3D" id="1.20.1270.360">
    <property type="match status" value="1"/>
</dbReference>
<name>A0A069PC67_9BURK</name>
<organism evidence="1 2">
    <name type="scientific">Caballeronia grimmiae</name>
    <dbReference type="NCBI Taxonomy" id="1071679"/>
    <lineage>
        <taxon>Bacteria</taxon>
        <taxon>Pseudomonadati</taxon>
        <taxon>Pseudomonadota</taxon>
        <taxon>Betaproteobacteria</taxon>
        <taxon>Burkholderiales</taxon>
        <taxon>Burkholderiaceae</taxon>
        <taxon>Caballeronia</taxon>
    </lineage>
</organism>